<feature type="transmembrane region" description="Helical" evidence="1">
    <location>
        <begin position="12"/>
        <end position="34"/>
    </location>
</feature>
<reference evidence="2" key="1">
    <citation type="submission" date="2021-03" db="EMBL/GenBank/DDBJ databases">
        <title>Ottowia sp. 27C isolated from the cloaca of a Giant Asian pond turtle (Heosemys grandis).</title>
        <authorList>
            <person name="Spergser J."/>
            <person name="Busse H.-J."/>
        </authorList>
    </citation>
    <scope>NUCLEOTIDE SEQUENCE</scope>
    <source>
        <strain evidence="2">27C</strain>
    </source>
</reference>
<keyword evidence="3" id="KW-1185">Reference proteome</keyword>
<evidence type="ECO:0000256" key="1">
    <source>
        <dbReference type="SAM" id="Phobius"/>
    </source>
</evidence>
<keyword evidence="1" id="KW-1133">Transmembrane helix</keyword>
<dbReference type="KEGG" id="otd:J1M35_03725"/>
<gene>
    <name evidence="2" type="ORF">J1M35_03725</name>
</gene>
<dbReference type="EMBL" id="CP071796">
    <property type="protein sequence ID" value="QTD46031.1"/>
    <property type="molecule type" value="Genomic_DNA"/>
</dbReference>
<sequence>MNRDLFQFARQYLAVVLMALVPVLLAAFVSSHYLTSLHESPTAPGVARHMS</sequence>
<evidence type="ECO:0000313" key="2">
    <source>
        <dbReference type="EMBL" id="QTD46031.1"/>
    </source>
</evidence>
<organism evidence="2 3">
    <name type="scientific">Ottowia testudinis</name>
    <dbReference type="NCBI Taxonomy" id="2816950"/>
    <lineage>
        <taxon>Bacteria</taxon>
        <taxon>Pseudomonadati</taxon>
        <taxon>Pseudomonadota</taxon>
        <taxon>Betaproteobacteria</taxon>
        <taxon>Burkholderiales</taxon>
        <taxon>Comamonadaceae</taxon>
        <taxon>Ottowia</taxon>
    </lineage>
</organism>
<dbReference type="Proteomes" id="UP000663903">
    <property type="component" value="Chromosome"/>
</dbReference>
<keyword evidence="1" id="KW-0472">Membrane</keyword>
<keyword evidence="1" id="KW-0812">Transmembrane</keyword>
<evidence type="ECO:0000313" key="3">
    <source>
        <dbReference type="Proteomes" id="UP000663903"/>
    </source>
</evidence>
<dbReference type="AlphaFoldDB" id="A0A975CJ41"/>
<dbReference type="RefSeq" id="WP_208009919.1">
    <property type="nucleotide sequence ID" value="NZ_CP071796.1"/>
</dbReference>
<name>A0A975CJ41_9BURK</name>
<proteinExistence type="predicted"/>
<accession>A0A975CJ41</accession>
<protein>
    <submittedName>
        <fullName evidence="2">Uncharacterized protein</fullName>
    </submittedName>
</protein>